<dbReference type="GO" id="GO:0006351">
    <property type="term" value="P:DNA-templated transcription"/>
    <property type="evidence" value="ECO:0007669"/>
    <property type="project" value="TreeGrafter"/>
</dbReference>
<reference evidence="6 7" key="1">
    <citation type="submission" date="2017-02" db="EMBL/GenBank/DDBJ databases">
        <title>Draft genome sequence of Moraxella pluranimalium CCUG 54913T type strain.</title>
        <authorList>
            <person name="Salva-Serra F."/>
            <person name="Engstrom-Jakobsson H."/>
            <person name="Thorell K."/>
            <person name="Jaen-Luchoro D."/>
            <person name="Gonzales-Siles L."/>
            <person name="Karlsson R."/>
            <person name="Yazdan S."/>
            <person name="Boulund F."/>
            <person name="Johnning A."/>
            <person name="Engstrand L."/>
            <person name="Kristiansson E."/>
            <person name="Moore E."/>
        </authorList>
    </citation>
    <scope>NUCLEOTIDE SEQUENCE [LARGE SCALE GENOMIC DNA]</scope>
    <source>
        <strain evidence="6 7">CCUG 54913</strain>
    </source>
</reference>
<dbReference type="Gene3D" id="3.40.190.290">
    <property type="match status" value="1"/>
</dbReference>
<dbReference type="PANTHER" id="PTHR30537">
    <property type="entry name" value="HTH-TYPE TRANSCRIPTIONAL REGULATOR"/>
    <property type="match status" value="1"/>
</dbReference>
<dbReference type="CDD" id="cd08422">
    <property type="entry name" value="PBP2_CrgA_like"/>
    <property type="match status" value="1"/>
</dbReference>
<evidence type="ECO:0000313" key="6">
    <source>
        <dbReference type="EMBL" id="OOS25640.1"/>
    </source>
</evidence>
<dbReference type="STRING" id="470453.B0680_02105"/>
<dbReference type="Pfam" id="PF00126">
    <property type="entry name" value="HTH_1"/>
    <property type="match status" value="1"/>
</dbReference>
<evidence type="ECO:0000313" key="7">
    <source>
        <dbReference type="Proteomes" id="UP000189800"/>
    </source>
</evidence>
<evidence type="ECO:0000259" key="5">
    <source>
        <dbReference type="PROSITE" id="PS50931"/>
    </source>
</evidence>
<evidence type="ECO:0000256" key="1">
    <source>
        <dbReference type="ARBA" id="ARBA00009437"/>
    </source>
</evidence>
<dbReference type="InterPro" id="IPR036390">
    <property type="entry name" value="WH_DNA-bd_sf"/>
</dbReference>
<dbReference type="OrthoDB" id="5671700at2"/>
<keyword evidence="7" id="KW-1185">Reference proteome</keyword>
<dbReference type="InterPro" id="IPR005119">
    <property type="entry name" value="LysR_subst-bd"/>
</dbReference>
<dbReference type="SUPFAM" id="SSF46785">
    <property type="entry name" value="Winged helix' DNA-binding domain"/>
    <property type="match status" value="1"/>
</dbReference>
<sequence length="293" mass="32573">MNTVSLDDIRLFVAVVQAGSLSSASDLTGIPVSRLSRRLTQLEKTLGTQLLNRGKKGVSLNDLGERFFVHAQNMLSQAQIAIESIHTTLDKPSGLLKISAPVDLYHHVLAERLDEYLSHYPDVNLDINATQQKINMIQDGVDIALRVGSIMNDNVVARPLFMMDFGIFATQEYLDKHGTPATPHELYQHQVIGQSLSMPWKFDKQGQTVKITPASKVAGNDFLLIEQMINKGMGIGMLPRFISDKYPNLVQVLSDWQIPQVPVSMIYYKNRGAVPAVRSFVEWLAQSLGNQSA</sequence>
<name>A0A1T0CTF6_9GAMM</name>
<dbReference type="SUPFAM" id="SSF53850">
    <property type="entry name" value="Periplasmic binding protein-like II"/>
    <property type="match status" value="1"/>
</dbReference>
<dbReference type="Pfam" id="PF03466">
    <property type="entry name" value="LysR_substrate"/>
    <property type="match status" value="1"/>
</dbReference>
<dbReference type="InterPro" id="IPR000847">
    <property type="entry name" value="LysR_HTH_N"/>
</dbReference>
<dbReference type="Gene3D" id="1.10.10.10">
    <property type="entry name" value="Winged helix-like DNA-binding domain superfamily/Winged helix DNA-binding domain"/>
    <property type="match status" value="1"/>
</dbReference>
<evidence type="ECO:0000256" key="3">
    <source>
        <dbReference type="ARBA" id="ARBA00023125"/>
    </source>
</evidence>
<dbReference type="RefSeq" id="WP_078253396.1">
    <property type="nucleotide sequence ID" value="NZ_MUYU01000006.1"/>
</dbReference>
<dbReference type="InterPro" id="IPR036388">
    <property type="entry name" value="WH-like_DNA-bd_sf"/>
</dbReference>
<feature type="domain" description="HTH lysR-type" evidence="5">
    <location>
        <begin position="4"/>
        <end position="61"/>
    </location>
</feature>
<accession>A0A1T0CTF6</accession>
<dbReference type="FunFam" id="1.10.10.10:FF:000001">
    <property type="entry name" value="LysR family transcriptional regulator"/>
    <property type="match status" value="1"/>
</dbReference>
<comment type="similarity">
    <text evidence="1">Belongs to the LysR transcriptional regulatory family.</text>
</comment>
<organism evidence="6 7">
    <name type="scientific">Moraxella pluranimalium</name>
    <dbReference type="NCBI Taxonomy" id="470453"/>
    <lineage>
        <taxon>Bacteria</taxon>
        <taxon>Pseudomonadati</taxon>
        <taxon>Pseudomonadota</taxon>
        <taxon>Gammaproteobacteria</taxon>
        <taxon>Moraxellales</taxon>
        <taxon>Moraxellaceae</taxon>
        <taxon>Moraxella</taxon>
    </lineage>
</organism>
<dbReference type="PANTHER" id="PTHR30537:SF3">
    <property type="entry name" value="TRANSCRIPTIONAL REGULATORY PROTEIN"/>
    <property type="match status" value="1"/>
</dbReference>
<keyword evidence="2" id="KW-0805">Transcription regulation</keyword>
<evidence type="ECO:0000256" key="4">
    <source>
        <dbReference type="ARBA" id="ARBA00023163"/>
    </source>
</evidence>
<evidence type="ECO:0000256" key="2">
    <source>
        <dbReference type="ARBA" id="ARBA00023015"/>
    </source>
</evidence>
<keyword evidence="4" id="KW-0804">Transcription</keyword>
<dbReference type="EMBL" id="MUYU01000006">
    <property type="protein sequence ID" value="OOS25640.1"/>
    <property type="molecule type" value="Genomic_DNA"/>
</dbReference>
<dbReference type="InterPro" id="IPR058163">
    <property type="entry name" value="LysR-type_TF_proteobact-type"/>
</dbReference>
<dbReference type="Proteomes" id="UP000189800">
    <property type="component" value="Unassembled WGS sequence"/>
</dbReference>
<dbReference type="GO" id="GO:0003700">
    <property type="term" value="F:DNA-binding transcription factor activity"/>
    <property type="evidence" value="ECO:0007669"/>
    <property type="project" value="InterPro"/>
</dbReference>
<dbReference type="AlphaFoldDB" id="A0A1T0CTF6"/>
<proteinExistence type="inferred from homology"/>
<keyword evidence="3" id="KW-0238">DNA-binding</keyword>
<protein>
    <submittedName>
        <fullName evidence="6">LysR family transcriptional regulator</fullName>
    </submittedName>
</protein>
<gene>
    <name evidence="6" type="ORF">B0680_02105</name>
</gene>
<comment type="caution">
    <text evidence="6">The sequence shown here is derived from an EMBL/GenBank/DDBJ whole genome shotgun (WGS) entry which is preliminary data.</text>
</comment>
<dbReference type="PROSITE" id="PS50931">
    <property type="entry name" value="HTH_LYSR"/>
    <property type="match status" value="1"/>
</dbReference>
<dbReference type="GO" id="GO:0043565">
    <property type="term" value="F:sequence-specific DNA binding"/>
    <property type="evidence" value="ECO:0007669"/>
    <property type="project" value="TreeGrafter"/>
</dbReference>